<dbReference type="CDD" id="cd03255">
    <property type="entry name" value="ABC_MJ0796_LolCDE_FtsE"/>
    <property type="match status" value="1"/>
</dbReference>
<dbReference type="GO" id="GO:0098796">
    <property type="term" value="C:membrane protein complex"/>
    <property type="evidence" value="ECO:0007669"/>
    <property type="project" value="UniProtKB-ARBA"/>
</dbReference>
<dbReference type="AlphaFoldDB" id="A0A9D2F5Z9"/>
<dbReference type="EMBL" id="DXBN01000100">
    <property type="protein sequence ID" value="HIZ53149.1"/>
    <property type="molecule type" value="Genomic_DNA"/>
</dbReference>
<dbReference type="PANTHER" id="PTHR42798">
    <property type="entry name" value="LIPOPROTEIN-RELEASING SYSTEM ATP-BINDING PROTEIN LOLD"/>
    <property type="match status" value="1"/>
</dbReference>
<dbReference type="InterPro" id="IPR003593">
    <property type="entry name" value="AAA+_ATPase"/>
</dbReference>
<keyword evidence="5" id="KW-0029">Amino-acid transport</keyword>
<keyword evidence="3" id="KW-0547">Nucleotide-binding</keyword>
<protein>
    <submittedName>
        <fullName evidence="7">ABC transporter ATP-binding protein</fullName>
    </submittedName>
</protein>
<dbReference type="PANTHER" id="PTHR42798:SF7">
    <property type="entry name" value="ALPHA-D-RIBOSE 1-METHYLPHOSPHONATE 5-TRIPHOSPHATE SYNTHASE SUBUNIT PHNL"/>
    <property type="match status" value="1"/>
</dbReference>
<evidence type="ECO:0000256" key="1">
    <source>
        <dbReference type="ARBA" id="ARBA00005417"/>
    </source>
</evidence>
<evidence type="ECO:0000256" key="4">
    <source>
        <dbReference type="ARBA" id="ARBA00022840"/>
    </source>
</evidence>
<evidence type="ECO:0000256" key="5">
    <source>
        <dbReference type="ARBA" id="ARBA00022970"/>
    </source>
</evidence>
<dbReference type="Gene3D" id="3.40.50.300">
    <property type="entry name" value="P-loop containing nucleotide triphosphate hydrolases"/>
    <property type="match status" value="1"/>
</dbReference>
<sequence>MNNLRRTITVKQVVEVKEITKIYGKKNEKQYAALKGVTFSVEEGEFVGIMGPSGSGKTTLLNMLSALDQPTEGTVSIGGQSLLGMKETQLADFRGKNIGFIFQDFNLLENLTMYQNIALPLSLQGVSTKIIDNKVAEIAKVLGIEAILEKYPTEVSGGQKQRVAAARGLIHQPQLLLGDEPTGALDSKNAKNLLEALRQLNEEHQRTILMVTHDPMSASYCKRILFIQDGEIYREITREGSQRAFYQEILSILSHADFEESQV</sequence>
<dbReference type="GO" id="GO:0006865">
    <property type="term" value="P:amino acid transport"/>
    <property type="evidence" value="ECO:0007669"/>
    <property type="project" value="UniProtKB-KW"/>
</dbReference>
<evidence type="ECO:0000256" key="2">
    <source>
        <dbReference type="ARBA" id="ARBA00022448"/>
    </source>
</evidence>
<keyword evidence="4 7" id="KW-0067">ATP-binding</keyword>
<proteinExistence type="inferred from homology"/>
<dbReference type="InterPro" id="IPR017911">
    <property type="entry name" value="MacB-like_ATP-bd"/>
</dbReference>
<dbReference type="SUPFAM" id="SSF52540">
    <property type="entry name" value="P-loop containing nucleoside triphosphate hydrolases"/>
    <property type="match status" value="1"/>
</dbReference>
<gene>
    <name evidence="7" type="ORF">IAA20_04305</name>
</gene>
<comment type="similarity">
    <text evidence="1">Belongs to the ABC transporter superfamily.</text>
</comment>
<comment type="caution">
    <text evidence="7">The sequence shown here is derived from an EMBL/GenBank/DDBJ whole genome shotgun (WGS) entry which is preliminary data.</text>
</comment>
<reference evidence="7" key="1">
    <citation type="journal article" date="2021" name="PeerJ">
        <title>Extensive microbial diversity within the chicken gut microbiome revealed by metagenomics and culture.</title>
        <authorList>
            <person name="Gilroy R."/>
            <person name="Ravi A."/>
            <person name="Getino M."/>
            <person name="Pursley I."/>
            <person name="Horton D.L."/>
            <person name="Alikhan N.F."/>
            <person name="Baker D."/>
            <person name="Gharbi K."/>
            <person name="Hall N."/>
            <person name="Watson M."/>
            <person name="Adriaenssens E.M."/>
            <person name="Foster-Nyarko E."/>
            <person name="Jarju S."/>
            <person name="Secka A."/>
            <person name="Antonio M."/>
            <person name="Oren A."/>
            <person name="Chaudhuri R.R."/>
            <person name="La Ragione R."/>
            <person name="Hildebrand F."/>
            <person name="Pallen M.J."/>
        </authorList>
    </citation>
    <scope>NUCLEOTIDE SEQUENCE</scope>
    <source>
        <strain evidence="7">CHK172-16539</strain>
    </source>
</reference>
<evidence type="ECO:0000256" key="3">
    <source>
        <dbReference type="ARBA" id="ARBA00022741"/>
    </source>
</evidence>
<feature type="domain" description="ABC transporter" evidence="6">
    <location>
        <begin position="14"/>
        <end position="254"/>
    </location>
</feature>
<dbReference type="PROSITE" id="PS50893">
    <property type="entry name" value="ABC_TRANSPORTER_2"/>
    <property type="match status" value="1"/>
</dbReference>
<dbReference type="Pfam" id="PF00005">
    <property type="entry name" value="ABC_tran"/>
    <property type="match status" value="1"/>
</dbReference>
<accession>A0A9D2F5Z9</accession>
<dbReference type="GO" id="GO:0016887">
    <property type="term" value="F:ATP hydrolysis activity"/>
    <property type="evidence" value="ECO:0007669"/>
    <property type="project" value="InterPro"/>
</dbReference>
<dbReference type="SMART" id="SM00382">
    <property type="entry name" value="AAA"/>
    <property type="match status" value="1"/>
</dbReference>
<keyword evidence="2" id="KW-0813">Transport</keyword>
<dbReference type="GO" id="GO:0005524">
    <property type="term" value="F:ATP binding"/>
    <property type="evidence" value="ECO:0007669"/>
    <property type="project" value="UniProtKB-KW"/>
</dbReference>
<name>A0A9D2F5Z9_9ENTE</name>
<dbReference type="InterPro" id="IPR027417">
    <property type="entry name" value="P-loop_NTPase"/>
</dbReference>
<evidence type="ECO:0000313" key="7">
    <source>
        <dbReference type="EMBL" id="HIZ53149.1"/>
    </source>
</evidence>
<dbReference type="GO" id="GO:0022857">
    <property type="term" value="F:transmembrane transporter activity"/>
    <property type="evidence" value="ECO:0007669"/>
    <property type="project" value="UniProtKB-ARBA"/>
</dbReference>
<dbReference type="InterPro" id="IPR003439">
    <property type="entry name" value="ABC_transporter-like_ATP-bd"/>
</dbReference>
<dbReference type="Proteomes" id="UP000824063">
    <property type="component" value="Unassembled WGS sequence"/>
</dbReference>
<organism evidence="7 8">
    <name type="scientific">Candidatus Enterococcus avicola</name>
    <dbReference type="NCBI Taxonomy" id="2838561"/>
    <lineage>
        <taxon>Bacteria</taxon>
        <taxon>Bacillati</taxon>
        <taxon>Bacillota</taxon>
        <taxon>Bacilli</taxon>
        <taxon>Lactobacillales</taxon>
        <taxon>Enterococcaceae</taxon>
        <taxon>Enterococcus</taxon>
    </lineage>
</organism>
<reference evidence="7" key="2">
    <citation type="submission" date="2021-04" db="EMBL/GenBank/DDBJ databases">
        <authorList>
            <person name="Gilroy R."/>
        </authorList>
    </citation>
    <scope>NUCLEOTIDE SEQUENCE</scope>
    <source>
        <strain evidence="7">CHK172-16539</strain>
    </source>
</reference>
<evidence type="ECO:0000313" key="8">
    <source>
        <dbReference type="Proteomes" id="UP000824063"/>
    </source>
</evidence>
<evidence type="ECO:0000259" key="6">
    <source>
        <dbReference type="PROSITE" id="PS50893"/>
    </source>
</evidence>
<dbReference type="FunFam" id="3.40.50.300:FF:000032">
    <property type="entry name" value="Export ABC transporter ATP-binding protein"/>
    <property type="match status" value="1"/>
</dbReference>